<organism evidence="1 2">
    <name type="scientific">Stylonychia lemnae</name>
    <name type="common">Ciliate</name>
    <dbReference type="NCBI Taxonomy" id="5949"/>
    <lineage>
        <taxon>Eukaryota</taxon>
        <taxon>Sar</taxon>
        <taxon>Alveolata</taxon>
        <taxon>Ciliophora</taxon>
        <taxon>Intramacronucleata</taxon>
        <taxon>Spirotrichea</taxon>
        <taxon>Stichotrichia</taxon>
        <taxon>Sporadotrichida</taxon>
        <taxon>Oxytrichidae</taxon>
        <taxon>Stylonychinae</taxon>
        <taxon>Stylonychia</taxon>
    </lineage>
</organism>
<accession>A0A078A7N3</accession>
<protein>
    <submittedName>
        <fullName evidence="1">Uncharacterized protein</fullName>
    </submittedName>
</protein>
<keyword evidence="2" id="KW-1185">Reference proteome</keyword>
<dbReference type="Proteomes" id="UP000039865">
    <property type="component" value="Unassembled WGS sequence"/>
</dbReference>
<dbReference type="EMBL" id="CCKQ01006283">
    <property type="protein sequence ID" value="CDW77577.1"/>
    <property type="molecule type" value="Genomic_DNA"/>
</dbReference>
<reference evidence="1 2" key="1">
    <citation type="submission" date="2014-06" db="EMBL/GenBank/DDBJ databases">
        <authorList>
            <person name="Swart Estienne"/>
        </authorList>
    </citation>
    <scope>NUCLEOTIDE SEQUENCE [LARGE SCALE GENOMIC DNA]</scope>
    <source>
        <strain evidence="1 2">130c</strain>
    </source>
</reference>
<evidence type="ECO:0000313" key="1">
    <source>
        <dbReference type="EMBL" id="CDW77577.1"/>
    </source>
</evidence>
<proteinExistence type="predicted"/>
<dbReference type="InParanoid" id="A0A078A7N3"/>
<gene>
    <name evidence="1" type="primary">Contig939.g1029</name>
    <name evidence="1" type="ORF">STYLEM_6540</name>
</gene>
<dbReference type="AlphaFoldDB" id="A0A078A7N3"/>
<sequence length="155" mass="18340">MEDQLDSNNSNIFSKQSQNNFPQDQFELNGFLQPNIEIQNEDESDESYIEVLDQGIQIRCSLNEPYPDERVYARIQEKVEIFKNQIINANWFFGQECRVIEYNHEVHLLDLNASTLHRQNNLIFLAFENSISFLQQIVKKEQYVLKDVYKTQSSV</sequence>
<evidence type="ECO:0000313" key="2">
    <source>
        <dbReference type="Proteomes" id="UP000039865"/>
    </source>
</evidence>
<name>A0A078A7N3_STYLE</name>